<accession>A0A835UQD3</accession>
<keyword evidence="2" id="KW-1185">Reference proteome</keyword>
<sequence length="176" mass="19779">MEQQNRANVHVLELFPPKPFFFGDLSDTEWVNEEEEEEEEEEQGEVVFLRKLSFDELRKRSKFFSRRFQLLLSLPEVIAMGGGDGKVLGVLKKPPSPLPPPPPLPLKGERDVDTFRLSDRNNAWLSLPLSRVASTIAMAKGSISFPKSPPPRQMGDRILTRLLGGDLDLRSPITGA</sequence>
<proteinExistence type="predicted"/>
<gene>
    <name evidence="1" type="ORF">HPP92_016733</name>
</gene>
<dbReference type="EMBL" id="JADCNL010000008">
    <property type="protein sequence ID" value="KAG0470033.1"/>
    <property type="molecule type" value="Genomic_DNA"/>
</dbReference>
<evidence type="ECO:0000313" key="1">
    <source>
        <dbReference type="EMBL" id="KAG0470033.1"/>
    </source>
</evidence>
<reference evidence="1 2" key="1">
    <citation type="journal article" date="2020" name="Nat. Food">
        <title>A phased Vanilla planifolia genome enables genetic improvement of flavour and production.</title>
        <authorList>
            <person name="Hasing T."/>
            <person name="Tang H."/>
            <person name="Brym M."/>
            <person name="Khazi F."/>
            <person name="Huang T."/>
            <person name="Chambers A.H."/>
        </authorList>
    </citation>
    <scope>NUCLEOTIDE SEQUENCE [LARGE SCALE GENOMIC DNA]</scope>
    <source>
        <tissue evidence="1">Leaf</tissue>
    </source>
</reference>
<comment type="caution">
    <text evidence="1">The sequence shown here is derived from an EMBL/GenBank/DDBJ whole genome shotgun (WGS) entry which is preliminary data.</text>
</comment>
<dbReference type="AlphaFoldDB" id="A0A835UQD3"/>
<dbReference type="Proteomes" id="UP000636800">
    <property type="component" value="Unassembled WGS sequence"/>
</dbReference>
<dbReference type="OrthoDB" id="1930084at2759"/>
<organism evidence="1 2">
    <name type="scientific">Vanilla planifolia</name>
    <name type="common">Vanilla</name>
    <dbReference type="NCBI Taxonomy" id="51239"/>
    <lineage>
        <taxon>Eukaryota</taxon>
        <taxon>Viridiplantae</taxon>
        <taxon>Streptophyta</taxon>
        <taxon>Embryophyta</taxon>
        <taxon>Tracheophyta</taxon>
        <taxon>Spermatophyta</taxon>
        <taxon>Magnoliopsida</taxon>
        <taxon>Liliopsida</taxon>
        <taxon>Asparagales</taxon>
        <taxon>Orchidaceae</taxon>
        <taxon>Vanilloideae</taxon>
        <taxon>Vanilleae</taxon>
        <taxon>Vanilla</taxon>
    </lineage>
</organism>
<name>A0A835UQD3_VANPL</name>
<protein>
    <submittedName>
        <fullName evidence="1">Uncharacterized protein</fullName>
    </submittedName>
</protein>
<evidence type="ECO:0000313" key="2">
    <source>
        <dbReference type="Proteomes" id="UP000636800"/>
    </source>
</evidence>